<dbReference type="GO" id="GO:0000775">
    <property type="term" value="C:chromosome, centromeric region"/>
    <property type="evidence" value="ECO:0007669"/>
    <property type="project" value="TreeGrafter"/>
</dbReference>
<evidence type="ECO:0000313" key="4">
    <source>
        <dbReference type="Proteomes" id="UP001149813"/>
    </source>
</evidence>
<evidence type="ECO:0000313" key="3">
    <source>
        <dbReference type="EMBL" id="KAJ1724498.1"/>
    </source>
</evidence>
<dbReference type="PANTHER" id="PTHR13395">
    <property type="entry name" value="SISTER CHROMATID COHESION PROTEIN DCC1-RELATED"/>
    <property type="match status" value="1"/>
</dbReference>
<name>A0A9W8CUS6_9FUNG</name>
<dbReference type="GO" id="GO:0034088">
    <property type="term" value="P:maintenance of mitotic sister chromatid cohesion"/>
    <property type="evidence" value="ECO:0007669"/>
    <property type="project" value="TreeGrafter"/>
</dbReference>
<dbReference type="AlphaFoldDB" id="A0A9W8CUS6"/>
<keyword evidence="4" id="KW-1185">Reference proteome</keyword>
<dbReference type="Pfam" id="PF09724">
    <property type="entry name" value="Dcc1"/>
    <property type="match status" value="1"/>
</dbReference>
<dbReference type="PANTHER" id="PTHR13395:SF6">
    <property type="entry name" value="SISTER CHROMATID COHESION PROTEIN DCC1"/>
    <property type="match status" value="1"/>
</dbReference>
<organism evidence="3 4">
    <name type="scientific">Coemansia erecta</name>
    <dbReference type="NCBI Taxonomy" id="147472"/>
    <lineage>
        <taxon>Eukaryota</taxon>
        <taxon>Fungi</taxon>
        <taxon>Fungi incertae sedis</taxon>
        <taxon>Zoopagomycota</taxon>
        <taxon>Kickxellomycotina</taxon>
        <taxon>Kickxellomycetes</taxon>
        <taxon>Kickxellales</taxon>
        <taxon>Kickxellaceae</taxon>
        <taxon>Coemansia</taxon>
    </lineage>
</organism>
<dbReference type="OrthoDB" id="276989at2759"/>
<keyword evidence="2" id="KW-0235">DNA replication</keyword>
<reference evidence="3" key="1">
    <citation type="submission" date="2022-07" db="EMBL/GenBank/DDBJ databases">
        <title>Phylogenomic reconstructions and comparative analyses of Kickxellomycotina fungi.</title>
        <authorList>
            <person name="Reynolds N.K."/>
            <person name="Stajich J.E."/>
            <person name="Barry K."/>
            <person name="Grigoriev I.V."/>
            <person name="Crous P."/>
            <person name="Smith M.E."/>
        </authorList>
    </citation>
    <scope>NUCLEOTIDE SEQUENCE</scope>
    <source>
        <strain evidence="3">NBRC 32514</strain>
    </source>
</reference>
<dbReference type="GO" id="GO:0006260">
    <property type="term" value="P:DNA replication"/>
    <property type="evidence" value="ECO:0007669"/>
    <property type="project" value="UniProtKB-KW"/>
</dbReference>
<proteinExistence type="inferred from homology"/>
<dbReference type="GO" id="GO:0000785">
    <property type="term" value="C:chromatin"/>
    <property type="evidence" value="ECO:0007669"/>
    <property type="project" value="TreeGrafter"/>
</dbReference>
<dbReference type="EMBL" id="JANBOJ010000030">
    <property type="protein sequence ID" value="KAJ1724498.1"/>
    <property type="molecule type" value="Genomic_DNA"/>
</dbReference>
<dbReference type="Proteomes" id="UP001149813">
    <property type="component" value="Unassembled WGS sequence"/>
</dbReference>
<comment type="caution">
    <text evidence="3">The sequence shown here is derived from an EMBL/GenBank/DDBJ whole genome shotgun (WGS) entry which is preliminary data.</text>
</comment>
<evidence type="ECO:0000256" key="1">
    <source>
        <dbReference type="ARBA" id="ARBA00007017"/>
    </source>
</evidence>
<gene>
    <name evidence="3" type="primary">DCC1</name>
    <name evidence="3" type="ORF">LPJ53_001268</name>
</gene>
<accession>A0A9W8CUS6</accession>
<dbReference type="GO" id="GO:0031390">
    <property type="term" value="C:Ctf18 RFC-like complex"/>
    <property type="evidence" value="ECO:0007669"/>
    <property type="project" value="InterPro"/>
</dbReference>
<sequence>MASAADVFAVSASDGYPEEYRLLELTPELAAQLEAQDACTLRVLGRATDTATLVGPTEATFDLHTAHTSNNLYLLTLDQASGASNARVGSLTLRTKINQTLELQRAHAQVHARVREVLGWDVRGPFRGAEFDRADEGGRRVTDKELRANVAAGPRALQRALAEVPAFRDSQGCWRAMDAGYCVELLRLLLATQAEHMWPAGRYDLRQLHPALQADLGAALCPEALGCVLRRFGRPLAAADHPECYEIDRRCVERFLAEQIFLAEGLRPWMAADFVQALAATLPPQLAVLGPSEPDGPGGPDPWASAQIPGSLVRDLAYVTAPMEAHLLYTESGVPRHRTQLNPLFRSQLPADPRERIVRLFAAKPQWSTAEVRPFLEDLVDVDGDLLEQGDAAAAAQVAKAVDMWMIKFGRGVKSPSGVTVYTSRIN</sequence>
<evidence type="ECO:0000256" key="2">
    <source>
        <dbReference type="ARBA" id="ARBA00022705"/>
    </source>
</evidence>
<protein>
    <submittedName>
        <fullName evidence="3">Ctf8p and Ctf18p associating protein</fullName>
    </submittedName>
</protein>
<dbReference type="InterPro" id="IPR019128">
    <property type="entry name" value="Dcc1"/>
</dbReference>
<comment type="similarity">
    <text evidence="1">Belongs to the DCC1 family.</text>
</comment>